<accession>A0A814PWF4</accession>
<protein>
    <recommendedName>
        <fullName evidence="9">Bardet-Biedl syndrome 4</fullName>
    </recommendedName>
</protein>
<keyword evidence="2 4" id="KW-0802">TPR repeat</keyword>
<evidence type="ECO:0000256" key="1">
    <source>
        <dbReference type="ARBA" id="ARBA00022737"/>
    </source>
</evidence>
<dbReference type="Proteomes" id="UP000663874">
    <property type="component" value="Unassembled WGS sequence"/>
</dbReference>
<evidence type="ECO:0000313" key="8">
    <source>
        <dbReference type="Proteomes" id="UP000663889"/>
    </source>
</evidence>
<dbReference type="PROSITE" id="PS50005">
    <property type="entry name" value="TPR"/>
    <property type="match status" value="5"/>
</dbReference>
<dbReference type="GO" id="GO:0060271">
    <property type="term" value="P:cilium assembly"/>
    <property type="evidence" value="ECO:0007669"/>
    <property type="project" value="TreeGrafter"/>
</dbReference>
<evidence type="ECO:0008006" key="9">
    <source>
        <dbReference type="Google" id="ProtNLM"/>
    </source>
</evidence>
<feature type="repeat" description="TPR" evidence="4">
    <location>
        <begin position="198"/>
        <end position="231"/>
    </location>
</feature>
<evidence type="ECO:0000256" key="4">
    <source>
        <dbReference type="PROSITE-ProRule" id="PRU00339"/>
    </source>
</evidence>
<feature type="repeat" description="TPR" evidence="4">
    <location>
        <begin position="266"/>
        <end position="299"/>
    </location>
</feature>
<dbReference type="Proteomes" id="UP000663889">
    <property type="component" value="Unassembled WGS sequence"/>
</dbReference>
<dbReference type="PANTHER" id="PTHR44186">
    <property type="match status" value="1"/>
</dbReference>
<feature type="region of interest" description="Disordered" evidence="5">
    <location>
        <begin position="426"/>
        <end position="533"/>
    </location>
</feature>
<dbReference type="Pfam" id="PF13176">
    <property type="entry name" value="TPR_7"/>
    <property type="match status" value="1"/>
</dbReference>
<dbReference type="InterPro" id="IPR011990">
    <property type="entry name" value="TPR-like_helical_dom_sf"/>
</dbReference>
<proteinExistence type="inferred from homology"/>
<sequence>MATTTNAVPPSILKPSAGSIGSSKLPNDPSAIEKYNWLLHVMYGRGEYDRIQQFIRIQSQKNSYMTYIQALVHRQEGRIVEALDLFQTCVIENPSLVNIKQVAKSLALLGRYRVAIDAYKEALTRTNNDWEIFHNLGLCYMQLREFTEAKQYLLQALQISEIQEASYLALGKIYMLEGEREEAEATFERGARRNPESPTLFTQIGLLAFERAHYTKAFECFGTALTFCPTHTPAIMAACQVIQKHGDADVALSKYRIVYGRKPECAQVWNNIGMCFFSKKKFVAAVSCLKRANYLAPFELYILYNLALVHLYLQQNASAAIFLQSAIRINRKHAPSYALLGVALSKLNDPENALRAYTYSLKLDPTDPMALLNYAIFQTNTGVPKSKVDTTLQQFYKNYTERATSTNQRELDDSMLDIAKRLIAPTSGIPPQSTYASPPKTTYSSPPPTTTSVQHEQDDVSSPSTSMFSPRKPHEVKSYDEDTLEKPVQETPVVKTKIFDDGRHRQRRGKQLPTLSTNAKPVQNEEQDESTAF</sequence>
<comment type="caution">
    <text evidence="6">The sequence shown here is derived from an EMBL/GenBank/DDBJ whole genome shotgun (WGS) entry which is preliminary data.</text>
</comment>
<organism evidence="6 8">
    <name type="scientific">Rotaria sordida</name>
    <dbReference type="NCBI Taxonomy" id="392033"/>
    <lineage>
        <taxon>Eukaryota</taxon>
        <taxon>Metazoa</taxon>
        <taxon>Spiralia</taxon>
        <taxon>Gnathifera</taxon>
        <taxon>Rotifera</taxon>
        <taxon>Eurotatoria</taxon>
        <taxon>Bdelloidea</taxon>
        <taxon>Philodinida</taxon>
        <taxon>Philodinidae</taxon>
        <taxon>Rotaria</taxon>
    </lineage>
</organism>
<dbReference type="SMART" id="SM00028">
    <property type="entry name" value="TPR"/>
    <property type="match status" value="7"/>
</dbReference>
<dbReference type="EMBL" id="CAJOBE010000029">
    <property type="protein sequence ID" value="CAF3545217.1"/>
    <property type="molecule type" value="Genomic_DNA"/>
</dbReference>
<feature type="repeat" description="TPR" evidence="4">
    <location>
        <begin position="334"/>
        <end position="367"/>
    </location>
</feature>
<comment type="similarity">
    <text evidence="3">Belongs to the BBS4 family.</text>
</comment>
<feature type="compositionally biased region" description="Low complexity" evidence="5">
    <location>
        <begin position="433"/>
        <end position="444"/>
    </location>
</feature>
<dbReference type="Pfam" id="PF13181">
    <property type="entry name" value="TPR_8"/>
    <property type="match status" value="3"/>
</dbReference>
<evidence type="ECO:0000313" key="7">
    <source>
        <dbReference type="EMBL" id="CAF3545217.1"/>
    </source>
</evidence>
<dbReference type="GO" id="GO:0061512">
    <property type="term" value="P:protein localization to cilium"/>
    <property type="evidence" value="ECO:0007669"/>
    <property type="project" value="TreeGrafter"/>
</dbReference>
<dbReference type="AlphaFoldDB" id="A0A814PWF4"/>
<dbReference type="EMBL" id="CAJNOU010000897">
    <property type="protein sequence ID" value="CAF1111519.1"/>
    <property type="molecule type" value="Genomic_DNA"/>
</dbReference>
<dbReference type="Gene3D" id="1.25.40.10">
    <property type="entry name" value="Tetratricopeptide repeat domain"/>
    <property type="match status" value="3"/>
</dbReference>
<feature type="repeat" description="TPR" evidence="4">
    <location>
        <begin position="164"/>
        <end position="197"/>
    </location>
</feature>
<evidence type="ECO:0000313" key="6">
    <source>
        <dbReference type="EMBL" id="CAF1111519.1"/>
    </source>
</evidence>
<gene>
    <name evidence="7" type="ORF">FNK824_LOCUS672</name>
    <name evidence="6" type="ORF">SEV965_LOCUS16406</name>
</gene>
<evidence type="ECO:0000256" key="5">
    <source>
        <dbReference type="SAM" id="MobiDB-lite"/>
    </source>
</evidence>
<feature type="compositionally biased region" description="Basic and acidic residues" evidence="5">
    <location>
        <begin position="472"/>
        <end position="488"/>
    </location>
</feature>
<dbReference type="GO" id="GO:0036064">
    <property type="term" value="C:ciliary basal body"/>
    <property type="evidence" value="ECO:0007669"/>
    <property type="project" value="TreeGrafter"/>
</dbReference>
<evidence type="ECO:0000256" key="2">
    <source>
        <dbReference type="ARBA" id="ARBA00022803"/>
    </source>
</evidence>
<evidence type="ECO:0000256" key="3">
    <source>
        <dbReference type="ARBA" id="ARBA00023778"/>
    </source>
</evidence>
<feature type="repeat" description="TPR" evidence="4">
    <location>
        <begin position="130"/>
        <end position="163"/>
    </location>
</feature>
<dbReference type="PANTHER" id="PTHR44186:SF1">
    <property type="entry name" value="BARDET-BIEDL SYNDROME 4 PROTEIN"/>
    <property type="match status" value="1"/>
</dbReference>
<dbReference type="SUPFAM" id="SSF48452">
    <property type="entry name" value="TPR-like"/>
    <property type="match status" value="1"/>
</dbReference>
<keyword evidence="1" id="KW-0677">Repeat</keyword>
<dbReference type="InterPro" id="IPR019734">
    <property type="entry name" value="TPR_rpt"/>
</dbReference>
<reference evidence="6" key="1">
    <citation type="submission" date="2021-02" db="EMBL/GenBank/DDBJ databases">
        <authorList>
            <person name="Nowell W R."/>
        </authorList>
    </citation>
    <scope>NUCLEOTIDE SEQUENCE</scope>
</reference>
<name>A0A814PWF4_9BILA</name>
<dbReference type="Pfam" id="PF13432">
    <property type="entry name" value="TPR_16"/>
    <property type="match status" value="1"/>
</dbReference>